<feature type="domain" description="Peptidase C76" evidence="1">
    <location>
        <begin position="104"/>
        <end position="253"/>
    </location>
</feature>
<evidence type="ECO:0000313" key="3">
    <source>
        <dbReference type="Proteomes" id="UP000507470"/>
    </source>
</evidence>
<dbReference type="OrthoDB" id="6095088at2759"/>
<accession>A0A6J8CK27</accession>
<dbReference type="Gene3D" id="3.90.70.120">
    <property type="match status" value="1"/>
</dbReference>
<keyword evidence="3" id="KW-1185">Reference proteome</keyword>
<dbReference type="Pfam" id="PF04843">
    <property type="entry name" value="Herpes_teg_N"/>
    <property type="match status" value="1"/>
</dbReference>
<name>A0A6J8CK27_MYTCO</name>
<organism evidence="2 3">
    <name type="scientific">Mytilus coruscus</name>
    <name type="common">Sea mussel</name>
    <dbReference type="NCBI Taxonomy" id="42192"/>
    <lineage>
        <taxon>Eukaryota</taxon>
        <taxon>Metazoa</taxon>
        <taxon>Spiralia</taxon>
        <taxon>Lophotrochozoa</taxon>
        <taxon>Mollusca</taxon>
        <taxon>Bivalvia</taxon>
        <taxon>Autobranchia</taxon>
        <taxon>Pteriomorphia</taxon>
        <taxon>Mytilida</taxon>
        <taxon>Mytiloidea</taxon>
        <taxon>Mytilidae</taxon>
        <taxon>Mytilinae</taxon>
        <taxon>Mytilus</taxon>
    </lineage>
</organism>
<dbReference type="PANTHER" id="PTHR40552">
    <property type="entry name" value="AT05186P-RELATED"/>
    <property type="match status" value="1"/>
</dbReference>
<dbReference type="SUPFAM" id="SSF54001">
    <property type="entry name" value="Cysteine proteinases"/>
    <property type="match status" value="1"/>
</dbReference>
<dbReference type="InterPro" id="IPR038765">
    <property type="entry name" value="Papain-like_cys_pep_sf"/>
</dbReference>
<reference evidence="2 3" key="1">
    <citation type="submission" date="2020-06" db="EMBL/GenBank/DDBJ databases">
        <authorList>
            <person name="Li R."/>
            <person name="Bekaert M."/>
        </authorList>
    </citation>
    <scope>NUCLEOTIDE SEQUENCE [LARGE SCALE GENOMIC DNA]</scope>
    <source>
        <strain evidence="3">wild</strain>
    </source>
</reference>
<dbReference type="InterPro" id="IPR006928">
    <property type="entry name" value="Herpes_teg_USP"/>
</dbReference>
<protein>
    <recommendedName>
        <fullName evidence="1">Peptidase C76 domain-containing protein</fullName>
    </recommendedName>
</protein>
<proteinExistence type="predicted"/>
<evidence type="ECO:0000259" key="1">
    <source>
        <dbReference type="Pfam" id="PF04843"/>
    </source>
</evidence>
<gene>
    <name evidence="2" type="ORF">MCOR_30105</name>
</gene>
<dbReference type="PANTHER" id="PTHR40552:SF6">
    <property type="entry name" value="FI09606P-RELATED"/>
    <property type="match status" value="1"/>
</dbReference>
<evidence type="ECO:0000313" key="2">
    <source>
        <dbReference type="EMBL" id="CAC5395432.1"/>
    </source>
</evidence>
<sequence>MKAGASQNQWFKTTGVNIDFLGEDPRQQSFVELPHVPRDDHHLMKEYDNKLPEIQEIRNINATNEVPRNQSCMHNISSKLHVKKANRIIGVSRSAVGNKVVQGSFHQGDRRFGVNSGKQCVANCLSALAHSKSKDLNYWNQMYLDTVLIAGNRLYSHIHGNNDHVFISDLPEMVEISGKVLKILRKESITAVIDSSRTIDFSEFGNSLPLDKALQESLIDCDACFICAYDTTFVVINHDQDLFLFDSHARDEFGLQHNDGKSLLLKLSNLDHLYQYCCNMKAGASQNQWFETTGVNIDFFGEDPRQQSFVELPHVPRDDHHLMKEYDNKLPEIQEIRNINATNEVPTNQSGMHKISSKLHVLNSEVFMEDSNNVTMKTDDTKSDVVITDNESDVEILSASDIIYDFKPLSLVLKRKLCTIMKITTKHIFKPFSTNIFQMGPPSAT</sequence>
<dbReference type="AlphaFoldDB" id="A0A6J8CK27"/>
<dbReference type="EMBL" id="CACVKT020005507">
    <property type="protein sequence ID" value="CAC5395432.1"/>
    <property type="molecule type" value="Genomic_DNA"/>
</dbReference>
<dbReference type="Proteomes" id="UP000507470">
    <property type="component" value="Unassembled WGS sequence"/>
</dbReference>